<name>A0A973W6P9_9BRAD</name>
<organism evidence="1">
    <name type="scientific">Bradyrhizobium septentrionale</name>
    <dbReference type="NCBI Taxonomy" id="1404411"/>
    <lineage>
        <taxon>Bacteria</taxon>
        <taxon>Pseudomonadati</taxon>
        <taxon>Pseudomonadota</taxon>
        <taxon>Alphaproteobacteria</taxon>
        <taxon>Hyphomicrobiales</taxon>
        <taxon>Nitrobacteraceae</taxon>
        <taxon>Bradyrhizobium</taxon>
    </lineage>
</organism>
<dbReference type="EMBL" id="JAAOLE020000001">
    <property type="protein sequence ID" value="NVI48362.1"/>
    <property type="molecule type" value="Genomic_DNA"/>
</dbReference>
<accession>A0A973W6P9</accession>
<dbReference type="GO" id="GO:0003677">
    <property type="term" value="F:DNA binding"/>
    <property type="evidence" value="ECO:0007669"/>
    <property type="project" value="InterPro"/>
</dbReference>
<dbReference type="InterPro" id="IPR002514">
    <property type="entry name" value="Transposase_8"/>
</dbReference>
<dbReference type="GO" id="GO:0004803">
    <property type="term" value="F:transposase activity"/>
    <property type="evidence" value="ECO:0007669"/>
    <property type="project" value="InterPro"/>
</dbReference>
<dbReference type="InterPro" id="IPR009057">
    <property type="entry name" value="Homeodomain-like_sf"/>
</dbReference>
<comment type="caution">
    <text evidence="1">The sequence shown here is derived from an EMBL/GenBank/DDBJ whole genome shotgun (WGS) entry which is preliminary data.</text>
</comment>
<dbReference type="Pfam" id="PF01527">
    <property type="entry name" value="HTH_Tnp_1"/>
    <property type="match status" value="1"/>
</dbReference>
<protein>
    <submittedName>
        <fullName evidence="1">Transposase</fullName>
    </submittedName>
</protein>
<dbReference type="AlphaFoldDB" id="A0A973W6P9"/>
<proteinExistence type="predicted"/>
<evidence type="ECO:0000313" key="1">
    <source>
        <dbReference type="EMBL" id="NVI48362.1"/>
    </source>
</evidence>
<gene>
    <name evidence="1" type="ORF">HAP48_036980</name>
</gene>
<reference evidence="1" key="1">
    <citation type="submission" date="2020-06" db="EMBL/GenBank/DDBJ databases">
        <title>Whole Genome Sequence of Bradyrhizobium sp. Strain 1S1.</title>
        <authorList>
            <person name="Bromfield E.S.P."/>
            <person name="Cloutier S."/>
        </authorList>
    </citation>
    <scope>NUCLEOTIDE SEQUENCE [LARGE SCALE GENOMIC DNA]</scope>
    <source>
        <strain evidence="1">1S1</strain>
    </source>
</reference>
<dbReference type="SUPFAM" id="SSF46689">
    <property type="entry name" value="Homeodomain-like"/>
    <property type="match status" value="1"/>
</dbReference>
<dbReference type="InterPro" id="IPR052546">
    <property type="entry name" value="Transposase_8_domain"/>
</dbReference>
<dbReference type="GO" id="GO:0006313">
    <property type="term" value="P:DNA transposition"/>
    <property type="evidence" value="ECO:0007669"/>
    <property type="project" value="InterPro"/>
</dbReference>
<dbReference type="PANTHER" id="PTHR33609">
    <property type="entry name" value="LOW CALCIUM RESPONSE LOCUS PROTEIN S"/>
    <property type="match status" value="1"/>
</dbReference>
<sequence length="86" mass="9732">MKRPRFTEEQIVAILREHQAGAKATDLARKHGTAEAAIHNWNARFGGMDVPAAKRLKDLEQENAMLKMLLVTHMLDVAELRELLSK</sequence>
<dbReference type="PANTHER" id="PTHR33609:SF1">
    <property type="entry name" value="TRANSPOSASE"/>
    <property type="match status" value="1"/>
</dbReference>